<dbReference type="CDD" id="cd00885">
    <property type="entry name" value="cinA"/>
    <property type="match status" value="1"/>
</dbReference>
<dbReference type="Gene3D" id="3.40.980.10">
    <property type="entry name" value="MoaB/Mog-like domain"/>
    <property type="match status" value="1"/>
</dbReference>
<proteinExistence type="predicted"/>
<dbReference type="SMART" id="SM00852">
    <property type="entry name" value="MoCF_biosynth"/>
    <property type="match status" value="1"/>
</dbReference>
<accession>A0ABD5P2N1</accession>
<name>A0ABD5P2N1_9EURY</name>
<gene>
    <name evidence="2" type="ORF">ACFOZ7_16160</name>
</gene>
<dbReference type="PANTHER" id="PTHR13939">
    <property type="entry name" value="NICOTINAMIDE-NUCLEOTIDE AMIDOHYDROLASE PNCC"/>
    <property type="match status" value="1"/>
</dbReference>
<organism evidence="2 3">
    <name type="scientific">Natribaculum luteum</name>
    <dbReference type="NCBI Taxonomy" id="1586232"/>
    <lineage>
        <taxon>Archaea</taxon>
        <taxon>Methanobacteriati</taxon>
        <taxon>Methanobacteriota</taxon>
        <taxon>Stenosarchaea group</taxon>
        <taxon>Halobacteria</taxon>
        <taxon>Halobacteriales</taxon>
        <taxon>Natrialbaceae</taxon>
        <taxon>Natribaculum</taxon>
    </lineage>
</organism>
<dbReference type="PANTHER" id="PTHR13939:SF0">
    <property type="entry name" value="NMN AMIDOHYDROLASE-LIKE PROTEIN YFAY"/>
    <property type="match status" value="1"/>
</dbReference>
<protein>
    <submittedName>
        <fullName evidence="2">Competence/damage-inducible protein A</fullName>
    </submittedName>
</protein>
<dbReference type="Proteomes" id="UP001595821">
    <property type="component" value="Unassembled WGS sequence"/>
</dbReference>
<evidence type="ECO:0000313" key="3">
    <source>
        <dbReference type="Proteomes" id="UP001595821"/>
    </source>
</evidence>
<comment type="caution">
    <text evidence="2">The sequence shown here is derived from an EMBL/GenBank/DDBJ whole genome shotgun (WGS) entry which is preliminary data.</text>
</comment>
<evidence type="ECO:0000313" key="2">
    <source>
        <dbReference type="EMBL" id="MFC4248443.1"/>
    </source>
</evidence>
<dbReference type="GeneID" id="71855693"/>
<dbReference type="Pfam" id="PF00994">
    <property type="entry name" value="MoCF_biosynth"/>
    <property type="match status" value="1"/>
</dbReference>
<dbReference type="AlphaFoldDB" id="A0ABD5P2N1"/>
<dbReference type="InterPro" id="IPR001453">
    <property type="entry name" value="MoaB/Mog_dom"/>
</dbReference>
<dbReference type="RefSeq" id="WP_246970531.1">
    <property type="nucleotide sequence ID" value="NZ_CP095397.1"/>
</dbReference>
<evidence type="ECO:0000259" key="1">
    <source>
        <dbReference type="SMART" id="SM00852"/>
    </source>
</evidence>
<dbReference type="EMBL" id="JBHSDJ010000123">
    <property type="protein sequence ID" value="MFC4248443.1"/>
    <property type="molecule type" value="Genomic_DNA"/>
</dbReference>
<dbReference type="InterPro" id="IPR036425">
    <property type="entry name" value="MoaB/Mog-like_dom_sf"/>
</dbReference>
<dbReference type="SUPFAM" id="SSF53218">
    <property type="entry name" value="Molybdenum cofactor biosynthesis proteins"/>
    <property type="match status" value="1"/>
</dbReference>
<sequence length="236" mass="25741">MTSAGILTVGDELLAGEVENSNATWLADRLTDSGVAVAEIRVVPDEQASIETAVAEFATRFDHVVVTGGLGSTPDDVTLEGVAAALERPLEENTVARADVAETVREIEAKYPEFEFDLERAARFPAGGRPIPNDEGIMPGCAVENVVVLPGIPSEMKAVFERVEGEFSGDVTSRTVVAYAPESNLNPLLVELRERFDVRVGCYPEGERKRIKVSAPGRDRVAWAYEWLRTRPEVRE</sequence>
<reference evidence="2 3" key="1">
    <citation type="journal article" date="2014" name="Int. J. Syst. Evol. Microbiol.">
        <title>Complete genome sequence of Corynebacterium casei LMG S-19264T (=DSM 44701T), isolated from a smear-ripened cheese.</title>
        <authorList>
            <consortium name="US DOE Joint Genome Institute (JGI-PGF)"/>
            <person name="Walter F."/>
            <person name="Albersmeier A."/>
            <person name="Kalinowski J."/>
            <person name="Ruckert C."/>
        </authorList>
    </citation>
    <scope>NUCLEOTIDE SEQUENCE [LARGE SCALE GENOMIC DNA]</scope>
    <source>
        <strain evidence="2 3">IBRC-M 10912</strain>
    </source>
</reference>
<feature type="domain" description="MoaB/Mog" evidence="1">
    <location>
        <begin position="5"/>
        <end position="171"/>
    </location>
</feature>
<dbReference type="NCBIfam" id="TIGR00177">
    <property type="entry name" value="molyb_syn"/>
    <property type="match status" value="1"/>
</dbReference>
<dbReference type="InterPro" id="IPR050101">
    <property type="entry name" value="CinA"/>
</dbReference>